<evidence type="ECO:0000313" key="2">
    <source>
        <dbReference type="Proteomes" id="UP000738325"/>
    </source>
</evidence>
<gene>
    <name evidence="1" type="ORF">BGZ99_001040</name>
</gene>
<protein>
    <submittedName>
        <fullName evidence="1">Uncharacterized protein</fullName>
    </submittedName>
</protein>
<dbReference type="Gene3D" id="3.40.50.11350">
    <property type="match status" value="1"/>
</dbReference>
<reference evidence="1" key="1">
    <citation type="journal article" date="2020" name="Fungal Divers.">
        <title>Resolving the Mortierellaceae phylogeny through synthesis of multi-gene phylogenetics and phylogenomics.</title>
        <authorList>
            <person name="Vandepol N."/>
            <person name="Liber J."/>
            <person name="Desiro A."/>
            <person name="Na H."/>
            <person name="Kennedy M."/>
            <person name="Barry K."/>
            <person name="Grigoriev I.V."/>
            <person name="Miller A.N."/>
            <person name="O'Donnell K."/>
            <person name="Stajich J.E."/>
            <person name="Bonito G."/>
        </authorList>
    </citation>
    <scope>NUCLEOTIDE SEQUENCE</scope>
    <source>
        <strain evidence="1">REB-010B</strain>
    </source>
</reference>
<dbReference type="OrthoDB" id="1882547at2759"/>
<proteinExistence type="predicted"/>
<comment type="caution">
    <text evidence="1">The sequence shown here is derived from an EMBL/GenBank/DDBJ whole genome shotgun (WGS) entry which is preliminary data.</text>
</comment>
<accession>A0A9P6UX40</accession>
<organism evidence="1 2">
    <name type="scientific">Dissophora globulifera</name>
    <dbReference type="NCBI Taxonomy" id="979702"/>
    <lineage>
        <taxon>Eukaryota</taxon>
        <taxon>Fungi</taxon>
        <taxon>Fungi incertae sedis</taxon>
        <taxon>Mucoromycota</taxon>
        <taxon>Mortierellomycotina</taxon>
        <taxon>Mortierellomycetes</taxon>
        <taxon>Mortierellales</taxon>
        <taxon>Mortierellaceae</taxon>
        <taxon>Dissophora</taxon>
    </lineage>
</organism>
<keyword evidence="2" id="KW-1185">Reference proteome</keyword>
<evidence type="ECO:0000313" key="1">
    <source>
        <dbReference type="EMBL" id="KAG0325130.1"/>
    </source>
</evidence>
<dbReference type="EMBL" id="JAAAIP010000124">
    <property type="protein sequence ID" value="KAG0325130.1"/>
    <property type="molecule type" value="Genomic_DNA"/>
</dbReference>
<name>A0A9P6UX40_9FUNG</name>
<dbReference type="Proteomes" id="UP000738325">
    <property type="component" value="Unassembled WGS sequence"/>
</dbReference>
<dbReference type="AlphaFoldDB" id="A0A9P6UX40"/>
<sequence length="435" mass="49643">MSLENALLLAAYLNRTLLLPPLYSCRRQLNIVWGPTSGLLYRWSLRSREHSEICRNESPSLTRPKTFMSIVNMNKEQLEQDCWVYHAWTTTPWTYIFDLPKVIQGVVGIAGQTEPIRVFDRPNVSVAWMQEHLQIQDLDKEVYWINATTRWDLQVLDDSDPDYIAPPVIVEDPYHVEPVYETKMLLSDLKARTEKVIHFGSIYGTGRVTALSEKHLQLQHYINGHLDIRNHHVLDATDLALKQLEEWRIMTGRAPDVPSFLGAHLRTGDGGFVRKVAENVQVLTEWVREMVKQGPTILPTSTTAELPPPPTRRAATEQQNIPSFLDRCMGQPPESPLIFVATDIPAPRESPDLTAFLEEFPCTAFLSDLPASIAILDVRNPVDNVKMMSYLIALMDANVAAHGREFHGTPQSTVTYYIKDHLWPQYHPERHVLVN</sequence>